<feature type="transmembrane region" description="Helical" evidence="6">
    <location>
        <begin position="36"/>
        <end position="56"/>
    </location>
</feature>
<reference evidence="8" key="1">
    <citation type="journal article" date="2022" name="Nat. Microbiol.">
        <title>Unique mobile elements and scalable gene flow at the prokaryote-eukaryote boundary revealed by circularized Asgard archaea genomes.</title>
        <authorList>
            <person name="Wu F."/>
            <person name="Speth D.R."/>
            <person name="Philosof A."/>
            <person name="Cremiere A."/>
            <person name="Narayanan A."/>
            <person name="Barco R.A."/>
            <person name="Connon S.A."/>
            <person name="Amend J.P."/>
            <person name="Antoshechkin I.A."/>
            <person name="Orphan V.J."/>
        </authorList>
    </citation>
    <scope>NUCLEOTIDE SEQUENCE</scope>
    <source>
        <strain evidence="8">PM71</strain>
    </source>
</reference>
<feature type="transmembrane region" description="Helical" evidence="6">
    <location>
        <begin position="7"/>
        <end position="30"/>
    </location>
</feature>
<keyword evidence="4 6" id="KW-1133">Transmembrane helix</keyword>
<feature type="transmembrane region" description="Helical" evidence="6">
    <location>
        <begin position="124"/>
        <end position="143"/>
    </location>
</feature>
<dbReference type="EMBL" id="CP084166">
    <property type="protein sequence ID" value="UJG39905.1"/>
    <property type="molecule type" value="Genomic_DNA"/>
</dbReference>
<accession>A0A9Y1BJH5</accession>
<evidence type="ECO:0000256" key="6">
    <source>
        <dbReference type="SAM" id="Phobius"/>
    </source>
</evidence>
<dbReference type="PANTHER" id="PTHR32322">
    <property type="entry name" value="INNER MEMBRANE TRANSPORTER"/>
    <property type="match status" value="1"/>
</dbReference>
<evidence type="ECO:0000313" key="8">
    <source>
        <dbReference type="EMBL" id="UJG39905.1"/>
    </source>
</evidence>
<evidence type="ECO:0000256" key="5">
    <source>
        <dbReference type="ARBA" id="ARBA00023136"/>
    </source>
</evidence>
<evidence type="ECO:0000256" key="2">
    <source>
        <dbReference type="ARBA" id="ARBA00022475"/>
    </source>
</evidence>
<protein>
    <submittedName>
        <fullName evidence="8">DMT family transporter</fullName>
    </submittedName>
</protein>
<feature type="transmembrane region" description="Helical" evidence="6">
    <location>
        <begin position="98"/>
        <end position="115"/>
    </location>
</feature>
<name>A0A9Y1BJH5_9ARCH</name>
<feature type="transmembrane region" description="Helical" evidence="6">
    <location>
        <begin position="182"/>
        <end position="204"/>
    </location>
</feature>
<feature type="transmembrane region" description="Helical" evidence="6">
    <location>
        <begin position="149"/>
        <end position="170"/>
    </location>
</feature>
<dbReference type="SUPFAM" id="SSF103481">
    <property type="entry name" value="Multidrug resistance efflux transporter EmrE"/>
    <property type="match status" value="1"/>
</dbReference>
<dbReference type="Pfam" id="PF00892">
    <property type="entry name" value="EamA"/>
    <property type="match status" value="2"/>
</dbReference>
<keyword evidence="2" id="KW-1003">Cell membrane</keyword>
<keyword evidence="5 6" id="KW-0472">Membrane</keyword>
<dbReference type="InterPro" id="IPR000620">
    <property type="entry name" value="EamA_dom"/>
</dbReference>
<proteinExistence type="predicted"/>
<organism evidence="8">
    <name type="scientific">Candidatus Heimdallarchaeum aukensis</name>
    <dbReference type="NCBI Taxonomy" id="2876573"/>
    <lineage>
        <taxon>Archaea</taxon>
        <taxon>Promethearchaeati</taxon>
        <taxon>Candidatus Heimdallarchaeota</taxon>
        <taxon>Candidatus Heimdallarchaeia (ex Rinke et al. 2021) (nom. nud.)</taxon>
        <taxon>Candidatus Heimdallarchaeales</taxon>
        <taxon>Candidatus Heimdallarchaeaceae</taxon>
        <taxon>Candidatus Heimdallarchaeum</taxon>
    </lineage>
</organism>
<feature type="transmembrane region" description="Helical" evidence="6">
    <location>
        <begin position="68"/>
        <end position="86"/>
    </location>
</feature>
<dbReference type="InterPro" id="IPR037185">
    <property type="entry name" value="EmrE-like"/>
</dbReference>
<dbReference type="InterPro" id="IPR050638">
    <property type="entry name" value="AA-Vitamin_Transporters"/>
</dbReference>
<comment type="subcellular location">
    <subcellularLocation>
        <location evidence="1">Cell membrane</location>
        <topology evidence="1">Multi-pass membrane protein</topology>
    </subcellularLocation>
</comment>
<feature type="transmembrane region" description="Helical" evidence="6">
    <location>
        <begin position="216"/>
        <end position="239"/>
    </location>
</feature>
<feature type="transmembrane region" description="Helical" evidence="6">
    <location>
        <begin position="283"/>
        <end position="302"/>
    </location>
</feature>
<dbReference type="GO" id="GO:0005886">
    <property type="term" value="C:plasma membrane"/>
    <property type="evidence" value="ECO:0007669"/>
    <property type="project" value="UniProtKB-SubCell"/>
</dbReference>
<keyword evidence="3 6" id="KW-0812">Transmembrane</keyword>
<feature type="domain" description="EamA" evidence="7">
    <location>
        <begin position="152"/>
        <end position="299"/>
    </location>
</feature>
<evidence type="ECO:0000256" key="4">
    <source>
        <dbReference type="ARBA" id="ARBA00022989"/>
    </source>
</evidence>
<sequence length="311" mass="35305">MTTSKYTANFLVASTALIWGTSFVVIRFGLNYFDPISFVFLRFLFSVFLFLPVIIIKKINVKKVLFDRKIIGIGFFNFVAFFFQYLGQDLTTAGNSALFVNFYVVIVPIFSHFILNEKIGIKTYISAVIGFIGVFFVSTNLNFKELMSGTFLGNILTFGASLGWTGYIIISKKSLDETNSELETFFGSIFWTTIFLLPEFLYFLVLKKNAVLDFSLISILCLLYLVIFCTVGAFSLYLFALKFANVSQSSIFLLLEIVVAFSLEIILSIFFPSLFPHSIPGTWSLFGIFLIILSMFLVSIKFTRKNRPLID</sequence>
<dbReference type="AlphaFoldDB" id="A0A9Y1BJH5"/>
<evidence type="ECO:0000256" key="1">
    <source>
        <dbReference type="ARBA" id="ARBA00004651"/>
    </source>
</evidence>
<feature type="domain" description="EamA" evidence="7">
    <location>
        <begin position="9"/>
        <end position="139"/>
    </location>
</feature>
<evidence type="ECO:0000256" key="3">
    <source>
        <dbReference type="ARBA" id="ARBA00022692"/>
    </source>
</evidence>
<evidence type="ECO:0000259" key="7">
    <source>
        <dbReference type="Pfam" id="PF00892"/>
    </source>
</evidence>
<feature type="transmembrane region" description="Helical" evidence="6">
    <location>
        <begin position="251"/>
        <end position="271"/>
    </location>
</feature>
<dbReference type="PANTHER" id="PTHR32322:SF18">
    <property type="entry name" value="S-ADENOSYLMETHIONINE_S-ADENOSYLHOMOCYSTEINE TRANSPORTER"/>
    <property type="match status" value="1"/>
</dbReference>
<dbReference type="Proteomes" id="UP001201020">
    <property type="component" value="Chromosome"/>
</dbReference>
<gene>
    <name evidence="8" type="ORF">K9W45_08600</name>
</gene>